<dbReference type="Proteomes" id="UP000789860">
    <property type="component" value="Unassembled WGS sequence"/>
</dbReference>
<dbReference type="EMBL" id="CAJVPM010024240">
    <property type="protein sequence ID" value="CAG8652847.1"/>
    <property type="molecule type" value="Genomic_DNA"/>
</dbReference>
<sequence>TKNALHTEFISHIFLQNWEYRFNTRNNAFNTISIWKIDEEANEEEIIKENR</sequence>
<protein>
    <submittedName>
        <fullName evidence="1">6683_t:CDS:1</fullName>
    </submittedName>
</protein>
<reference evidence="1" key="1">
    <citation type="submission" date="2021-06" db="EMBL/GenBank/DDBJ databases">
        <authorList>
            <person name="Kallberg Y."/>
            <person name="Tangrot J."/>
            <person name="Rosling A."/>
        </authorList>
    </citation>
    <scope>NUCLEOTIDE SEQUENCE</scope>
    <source>
        <strain evidence="1">AU212A</strain>
    </source>
</reference>
<gene>
    <name evidence="1" type="ORF">SCALOS_LOCUS8728</name>
</gene>
<accession>A0ACA9NKU7</accession>
<proteinExistence type="predicted"/>
<evidence type="ECO:0000313" key="2">
    <source>
        <dbReference type="Proteomes" id="UP000789860"/>
    </source>
</evidence>
<comment type="caution">
    <text evidence="1">The sequence shown here is derived from an EMBL/GenBank/DDBJ whole genome shotgun (WGS) entry which is preliminary data.</text>
</comment>
<name>A0ACA9NKU7_9GLOM</name>
<keyword evidence="2" id="KW-1185">Reference proteome</keyword>
<feature type="non-terminal residue" evidence="1">
    <location>
        <position position="1"/>
    </location>
</feature>
<evidence type="ECO:0000313" key="1">
    <source>
        <dbReference type="EMBL" id="CAG8652847.1"/>
    </source>
</evidence>
<organism evidence="1 2">
    <name type="scientific">Scutellospora calospora</name>
    <dbReference type="NCBI Taxonomy" id="85575"/>
    <lineage>
        <taxon>Eukaryota</taxon>
        <taxon>Fungi</taxon>
        <taxon>Fungi incertae sedis</taxon>
        <taxon>Mucoromycota</taxon>
        <taxon>Glomeromycotina</taxon>
        <taxon>Glomeromycetes</taxon>
        <taxon>Diversisporales</taxon>
        <taxon>Gigasporaceae</taxon>
        <taxon>Scutellospora</taxon>
    </lineage>
</organism>